<dbReference type="InterPro" id="IPR011990">
    <property type="entry name" value="TPR-like_helical_dom_sf"/>
</dbReference>
<keyword evidence="1" id="KW-0732">Signal</keyword>
<dbReference type="PROSITE" id="PS51257">
    <property type="entry name" value="PROKAR_LIPOPROTEIN"/>
    <property type="match status" value="1"/>
</dbReference>
<proteinExistence type="predicted"/>
<dbReference type="AlphaFoldDB" id="A0A2W5F7R6"/>
<comment type="caution">
    <text evidence="2">The sequence shown here is derived from an EMBL/GenBank/DDBJ whole genome shotgun (WGS) entry which is preliminary data.</text>
</comment>
<dbReference type="SUPFAM" id="SSF48452">
    <property type="entry name" value="TPR-like"/>
    <property type="match status" value="1"/>
</dbReference>
<dbReference type="InterPro" id="IPR041662">
    <property type="entry name" value="SusD-like_2"/>
</dbReference>
<dbReference type="Pfam" id="PF12771">
    <property type="entry name" value="SusD-like_2"/>
    <property type="match status" value="1"/>
</dbReference>
<reference evidence="2 3" key="1">
    <citation type="submission" date="2017-11" db="EMBL/GenBank/DDBJ databases">
        <title>Infants hospitalized years apart are colonized by the same room-sourced microbial strains.</title>
        <authorList>
            <person name="Brooks B."/>
            <person name="Olm M.R."/>
            <person name="Firek B.A."/>
            <person name="Baker R."/>
            <person name="Thomas B.C."/>
            <person name="Morowitz M.J."/>
            <person name="Banfield J.F."/>
        </authorList>
    </citation>
    <scope>NUCLEOTIDE SEQUENCE [LARGE SCALE GENOMIC DNA]</scope>
    <source>
        <strain evidence="2">S2_009_000_R2_76</strain>
    </source>
</reference>
<sequence length="513" mass="57842">MKKIVLYTLLILVSSSCTKNFDEINTNPNASLISRADYLTTSMLVSITTGEISTAKTFMQPFMLGKYILWTEQQDGNQYNSLGQASFSRLTVLRNVDPMLQYASSNASTYPSYIGMAHFIRAWQFFQSTIEVGDIPYSQAILGESENNIKPVYDTQKEVFMGILKELDQADSAFAVGAKFDGDFVYSGDVDKWRRLVNGFQLHVLMNLYKKTDDADLSVINRFKNIVNTRPLMRTYADNFAITYQNSAGYCYPWSSTSLQKNQYTIYPMVSSTLIDSLKAHNDRRLFYYAEPAASIIKAGGDSSSFSSYIGIEPSDQFSSTTTAHSNGAFSDVNRRYVQLFNAEPVSLFSYWQQQFILAEAAARGWINGSAETYYESGISGSMNFLANFAGATTTSTYVHKMPLTADYISSYLKTVQLTGSMDNQIMQILTQKYMAGFLQGANNDAWFDFRRTGYPVFKLNPNTNQNTPSSQFPVRWRYPQAELDNNADNYKASIQSQYAGVDDANQIMWILK</sequence>
<dbReference type="Gene3D" id="1.25.40.390">
    <property type="match status" value="1"/>
</dbReference>
<dbReference type="Proteomes" id="UP000249645">
    <property type="component" value="Unassembled WGS sequence"/>
</dbReference>
<protein>
    <submittedName>
        <fullName evidence="2">SusD/RagB family nutrient-binding outer membrane lipoprotein</fullName>
    </submittedName>
</protein>
<gene>
    <name evidence="2" type="ORF">DI598_07230</name>
</gene>
<organism evidence="2 3">
    <name type="scientific">Pseudopedobacter saltans</name>
    <dbReference type="NCBI Taxonomy" id="151895"/>
    <lineage>
        <taxon>Bacteria</taxon>
        <taxon>Pseudomonadati</taxon>
        <taxon>Bacteroidota</taxon>
        <taxon>Sphingobacteriia</taxon>
        <taxon>Sphingobacteriales</taxon>
        <taxon>Sphingobacteriaceae</taxon>
        <taxon>Pseudopedobacter</taxon>
    </lineage>
</organism>
<name>A0A2W5F7R6_9SPHI</name>
<keyword evidence="2" id="KW-0449">Lipoprotein</keyword>
<evidence type="ECO:0000256" key="1">
    <source>
        <dbReference type="SAM" id="SignalP"/>
    </source>
</evidence>
<evidence type="ECO:0000313" key="3">
    <source>
        <dbReference type="Proteomes" id="UP000249645"/>
    </source>
</evidence>
<evidence type="ECO:0000313" key="2">
    <source>
        <dbReference type="EMBL" id="PZP49690.1"/>
    </source>
</evidence>
<feature type="chain" id="PRO_5016127479" evidence="1">
    <location>
        <begin position="19"/>
        <end position="513"/>
    </location>
</feature>
<accession>A0A2W5F7R6</accession>
<feature type="signal peptide" evidence="1">
    <location>
        <begin position="1"/>
        <end position="18"/>
    </location>
</feature>
<dbReference type="EMBL" id="QFOI01000099">
    <property type="protein sequence ID" value="PZP49690.1"/>
    <property type="molecule type" value="Genomic_DNA"/>
</dbReference>